<reference evidence="1" key="1">
    <citation type="submission" date="2022-08" db="EMBL/GenBank/DDBJ databases">
        <title>Genome Sequence of Fusarium decemcellulare.</title>
        <authorList>
            <person name="Buettner E."/>
        </authorList>
    </citation>
    <scope>NUCLEOTIDE SEQUENCE</scope>
    <source>
        <strain evidence="1">Babe19</strain>
    </source>
</reference>
<protein>
    <submittedName>
        <fullName evidence="1">Uncharacterized protein</fullName>
    </submittedName>
</protein>
<evidence type="ECO:0000313" key="2">
    <source>
        <dbReference type="Proteomes" id="UP001148629"/>
    </source>
</evidence>
<dbReference type="EMBL" id="JANRMS010000876">
    <property type="protein sequence ID" value="KAJ3533362.1"/>
    <property type="molecule type" value="Genomic_DNA"/>
</dbReference>
<dbReference type="Proteomes" id="UP001148629">
    <property type="component" value="Unassembled WGS sequence"/>
</dbReference>
<proteinExistence type="predicted"/>
<gene>
    <name evidence="1" type="ORF">NM208_g8022</name>
</gene>
<accession>A0ACC1S708</accession>
<evidence type="ECO:0000313" key="1">
    <source>
        <dbReference type="EMBL" id="KAJ3533362.1"/>
    </source>
</evidence>
<comment type="caution">
    <text evidence="1">The sequence shown here is derived from an EMBL/GenBank/DDBJ whole genome shotgun (WGS) entry which is preliminary data.</text>
</comment>
<sequence>MLVLADSSTIARPELTKPVEHWFWHSIALFPDNTITASILHLLQKKQPLSYLSYWKLLKLLTMTMIVVLPPRPLSPEPGPVVTVPIANNKSDPENSKDSKDSQSNKADTE</sequence>
<keyword evidence="2" id="KW-1185">Reference proteome</keyword>
<name>A0ACC1S708_9HYPO</name>
<organism evidence="1 2">
    <name type="scientific">Fusarium decemcellulare</name>
    <dbReference type="NCBI Taxonomy" id="57161"/>
    <lineage>
        <taxon>Eukaryota</taxon>
        <taxon>Fungi</taxon>
        <taxon>Dikarya</taxon>
        <taxon>Ascomycota</taxon>
        <taxon>Pezizomycotina</taxon>
        <taxon>Sordariomycetes</taxon>
        <taxon>Hypocreomycetidae</taxon>
        <taxon>Hypocreales</taxon>
        <taxon>Nectriaceae</taxon>
        <taxon>Fusarium</taxon>
        <taxon>Fusarium decemcellulare species complex</taxon>
    </lineage>
</organism>